<dbReference type="EMBL" id="MTYI01000023">
    <property type="protein sequence ID" value="PNP57798.1"/>
    <property type="molecule type" value="Genomic_DNA"/>
</dbReference>
<feature type="transmembrane region" description="Helical" evidence="1">
    <location>
        <begin position="143"/>
        <end position="163"/>
    </location>
</feature>
<feature type="transmembrane region" description="Helical" evidence="1">
    <location>
        <begin position="363"/>
        <end position="385"/>
    </location>
</feature>
<keyword evidence="1" id="KW-0472">Membrane</keyword>
<reference evidence="3 4" key="1">
    <citation type="submission" date="2017-02" db="EMBL/GenBank/DDBJ databases">
        <title>Genomes of Trichoderma spp. with biocontrol activity.</title>
        <authorList>
            <person name="Gardiner D."/>
            <person name="Kazan K."/>
            <person name="Vos C."/>
            <person name="Harvey P."/>
        </authorList>
    </citation>
    <scope>NUCLEOTIDE SEQUENCE [LARGE SCALE GENOMIC DNA]</scope>
    <source>
        <strain evidence="3 4">Tr1</strain>
    </source>
</reference>
<feature type="transmembrane region" description="Helical" evidence="1">
    <location>
        <begin position="175"/>
        <end position="193"/>
    </location>
</feature>
<gene>
    <name evidence="3" type="ORF">THARTR1_01956</name>
</gene>
<feature type="transmembrane region" description="Helical" evidence="1">
    <location>
        <begin position="321"/>
        <end position="343"/>
    </location>
</feature>
<comment type="caution">
    <text evidence="3">The sequence shown here is derived from an EMBL/GenBank/DDBJ whole genome shotgun (WGS) entry which is preliminary data.</text>
</comment>
<dbReference type="Pfam" id="PF21902">
    <property type="entry name" value="PTM1-like_N"/>
    <property type="match status" value="1"/>
</dbReference>
<sequence>MNGDNAFQPNTASSLVVTFDAAAEGSVSVVLFELGDEHLGGIRLPGTQDKEIFCNSRNVERKLCKESEVGQFLISDHARAKAKHPMITRSIDLTKPIAIVYPVQGPGYFCAATYSQSAKSYSGTLLAIDTNGILPAFRDGLRAAYIFTTPLWLFLNSIWIYWITHKALTELVDPSMAVLGLISIAQVGFRWGYLQLEESKAASALQILWYTLELTQNSFVMLIIHKLVTAGEASPPDSMQSKIVRSILPYTYLAVFPAVFLLASLADFTATAESIRPAIVTIFLGIYLFVGAATAAFMLARRRTTTTQRRFPMEDKLIRKPLSFVLAVLCIPIIAIAGFNIWAILKVGGDGAKFAHMFWHSRFWVIDMPYEPLFLILAMVVQGLTTYQAQKQDEMTDMASMETEGLMTYKPVSMDSSESVEEEREEK</sequence>
<evidence type="ECO:0000313" key="4">
    <source>
        <dbReference type="Proteomes" id="UP000236290"/>
    </source>
</evidence>
<evidence type="ECO:0000259" key="2">
    <source>
        <dbReference type="Pfam" id="PF21902"/>
    </source>
</evidence>
<feature type="transmembrane region" description="Helical" evidence="1">
    <location>
        <begin position="278"/>
        <end position="300"/>
    </location>
</feature>
<keyword evidence="1" id="KW-1133">Transmembrane helix</keyword>
<accession>A0A2K0UJ17</accession>
<organism evidence="3 4">
    <name type="scientific">Trichoderma harzianum</name>
    <name type="common">Hypocrea lixii</name>
    <dbReference type="NCBI Taxonomy" id="5544"/>
    <lineage>
        <taxon>Eukaryota</taxon>
        <taxon>Fungi</taxon>
        <taxon>Dikarya</taxon>
        <taxon>Ascomycota</taxon>
        <taxon>Pezizomycotina</taxon>
        <taxon>Sordariomycetes</taxon>
        <taxon>Hypocreomycetidae</taxon>
        <taxon>Hypocreales</taxon>
        <taxon>Hypocreaceae</taxon>
        <taxon>Trichoderma</taxon>
    </lineage>
</organism>
<dbReference type="OrthoDB" id="4673199at2759"/>
<keyword evidence="1" id="KW-0812">Transmembrane</keyword>
<dbReference type="InterPro" id="IPR053938">
    <property type="entry name" value="PTM1-like_N"/>
</dbReference>
<feature type="transmembrane region" description="Helical" evidence="1">
    <location>
        <begin position="247"/>
        <end position="266"/>
    </location>
</feature>
<evidence type="ECO:0000313" key="3">
    <source>
        <dbReference type="EMBL" id="PNP57798.1"/>
    </source>
</evidence>
<protein>
    <recommendedName>
        <fullName evidence="2">PTM1-like N-terminal domain-containing protein</fullName>
    </recommendedName>
</protein>
<name>A0A2K0UJ17_TRIHA</name>
<feature type="domain" description="PTM1-like N-terminal" evidence="2">
    <location>
        <begin position="23"/>
        <end position="124"/>
    </location>
</feature>
<evidence type="ECO:0000256" key="1">
    <source>
        <dbReference type="SAM" id="Phobius"/>
    </source>
</evidence>
<dbReference type="AlphaFoldDB" id="A0A2K0UJ17"/>
<dbReference type="Proteomes" id="UP000236290">
    <property type="component" value="Unassembled WGS sequence"/>
</dbReference>
<proteinExistence type="predicted"/>